<evidence type="ECO:0000313" key="3">
    <source>
        <dbReference type="Proteomes" id="UP000466586"/>
    </source>
</evidence>
<dbReference type="PROSITE" id="PS51257">
    <property type="entry name" value="PROKAR_LIPOPROTEIN"/>
    <property type="match status" value="1"/>
</dbReference>
<dbReference type="GO" id="GO:0043448">
    <property type="term" value="P:alkane catabolic process"/>
    <property type="evidence" value="ECO:0007669"/>
    <property type="project" value="TreeGrafter"/>
</dbReference>
<feature type="chain" id="PRO_5029757824" description="Secreted repeat protein with Y-X4-D motif" evidence="1">
    <location>
        <begin position="22"/>
        <end position="281"/>
    </location>
</feature>
<protein>
    <recommendedName>
        <fullName evidence="4">Secreted repeat protein with Y-X4-D motif</fullName>
    </recommendedName>
</protein>
<comment type="caution">
    <text evidence="2">The sequence shown here is derived from an EMBL/GenBank/DDBJ whole genome shotgun (WGS) entry which is preliminary data.</text>
</comment>
<name>A0A7K1YEB3_9SPHI</name>
<dbReference type="EMBL" id="WVHT01000009">
    <property type="protein sequence ID" value="MXV52750.1"/>
    <property type="molecule type" value="Genomic_DNA"/>
</dbReference>
<dbReference type="RefSeq" id="WP_160845925.1">
    <property type="nucleotide sequence ID" value="NZ_WVHT01000009.1"/>
</dbReference>
<evidence type="ECO:0008006" key="4">
    <source>
        <dbReference type="Google" id="ProtNLM"/>
    </source>
</evidence>
<evidence type="ECO:0000313" key="2">
    <source>
        <dbReference type="EMBL" id="MXV52750.1"/>
    </source>
</evidence>
<evidence type="ECO:0000256" key="1">
    <source>
        <dbReference type="SAM" id="SignalP"/>
    </source>
</evidence>
<proteinExistence type="predicted"/>
<organism evidence="2 3">
    <name type="scientific">Hufsiella arboris</name>
    <dbReference type="NCBI Taxonomy" id="2695275"/>
    <lineage>
        <taxon>Bacteria</taxon>
        <taxon>Pseudomonadati</taxon>
        <taxon>Bacteroidota</taxon>
        <taxon>Sphingobacteriia</taxon>
        <taxon>Sphingobacteriales</taxon>
        <taxon>Sphingobacteriaceae</taxon>
        <taxon>Hufsiella</taxon>
    </lineage>
</organism>
<sequence length="281" mass="30787">MKTYLKNCLVLVIGLSGALLACKKNNSGNDDDNNPPIKRGVLLRSTNDFGNILTDSAGRSLYFFSPDVAGNSVCSGQCLVVWPKFYTNGAITADGLNSADFSTITRPDGSSQTAYKGWPLYYYQDDIYDGDIKGDKVNDVWFVAKPDYNIMVSRAQLVGADNQNYTGQLVKGTGATIYLTDAMGRTLYAFNPDKINKNNFTRSDFSNNAIWPIYESEPMKVPSTLDAASFGVIDVFGKKQLTFKGWPMYYFGLDSAKRGVNKGVSINNWQIALPALSAATP</sequence>
<gene>
    <name evidence="2" type="ORF">GS399_17390</name>
</gene>
<reference evidence="2 3" key="1">
    <citation type="submission" date="2019-11" db="EMBL/GenBank/DDBJ databases">
        <title>Pedobacter sp. HMF7647 Genome sequencing and assembly.</title>
        <authorList>
            <person name="Kang H."/>
            <person name="Kim H."/>
            <person name="Joh K."/>
        </authorList>
    </citation>
    <scope>NUCLEOTIDE SEQUENCE [LARGE SCALE GENOMIC DNA]</scope>
    <source>
        <strain evidence="2 3">HMF7647</strain>
    </source>
</reference>
<dbReference type="Pfam" id="PF03640">
    <property type="entry name" value="Lipoprotein_15"/>
    <property type="match status" value="2"/>
</dbReference>
<accession>A0A7K1YEB3</accession>
<dbReference type="InterPro" id="IPR005297">
    <property type="entry name" value="Lipoprotein_repeat"/>
</dbReference>
<feature type="signal peptide" evidence="1">
    <location>
        <begin position="1"/>
        <end position="21"/>
    </location>
</feature>
<dbReference type="PANTHER" id="PTHR39335:SF1">
    <property type="entry name" value="BLL4220 PROTEIN"/>
    <property type="match status" value="1"/>
</dbReference>
<keyword evidence="1" id="KW-0732">Signal</keyword>
<keyword evidence="3" id="KW-1185">Reference proteome</keyword>
<dbReference type="AlphaFoldDB" id="A0A7K1YEB3"/>
<dbReference type="Proteomes" id="UP000466586">
    <property type="component" value="Unassembled WGS sequence"/>
</dbReference>
<dbReference type="PANTHER" id="PTHR39335">
    <property type="entry name" value="BLL4220 PROTEIN"/>
    <property type="match status" value="1"/>
</dbReference>